<keyword evidence="1" id="KW-0175">Coiled coil</keyword>
<keyword evidence="3" id="KW-1185">Reference proteome</keyword>
<protein>
    <submittedName>
        <fullName evidence="2">Uncharacterized protein</fullName>
    </submittedName>
</protein>
<dbReference type="AlphaFoldDB" id="A0AAW1XQJ9"/>
<name>A0AAW1XQJ9_RUBAR</name>
<dbReference type="Proteomes" id="UP001457282">
    <property type="component" value="Unassembled WGS sequence"/>
</dbReference>
<sequence>MRIAFTATTVLCRAQRFLQPPYYSFTQSPLPNLHYYRAQSNSYIRRHSSYKPSYEEENEEREEEVATAMDQLKNVDEERLLLL</sequence>
<organism evidence="2 3">
    <name type="scientific">Rubus argutus</name>
    <name type="common">Southern blackberry</name>
    <dbReference type="NCBI Taxonomy" id="59490"/>
    <lineage>
        <taxon>Eukaryota</taxon>
        <taxon>Viridiplantae</taxon>
        <taxon>Streptophyta</taxon>
        <taxon>Embryophyta</taxon>
        <taxon>Tracheophyta</taxon>
        <taxon>Spermatophyta</taxon>
        <taxon>Magnoliopsida</taxon>
        <taxon>eudicotyledons</taxon>
        <taxon>Gunneridae</taxon>
        <taxon>Pentapetalae</taxon>
        <taxon>rosids</taxon>
        <taxon>fabids</taxon>
        <taxon>Rosales</taxon>
        <taxon>Rosaceae</taxon>
        <taxon>Rosoideae</taxon>
        <taxon>Rosoideae incertae sedis</taxon>
        <taxon>Rubus</taxon>
    </lineage>
</organism>
<evidence type="ECO:0000313" key="3">
    <source>
        <dbReference type="Proteomes" id="UP001457282"/>
    </source>
</evidence>
<evidence type="ECO:0000313" key="2">
    <source>
        <dbReference type="EMBL" id="KAK9938621.1"/>
    </source>
</evidence>
<evidence type="ECO:0000256" key="1">
    <source>
        <dbReference type="SAM" id="Coils"/>
    </source>
</evidence>
<proteinExistence type="predicted"/>
<accession>A0AAW1XQJ9</accession>
<comment type="caution">
    <text evidence="2">The sequence shown here is derived from an EMBL/GenBank/DDBJ whole genome shotgun (WGS) entry which is preliminary data.</text>
</comment>
<feature type="coiled-coil region" evidence="1">
    <location>
        <begin position="51"/>
        <end position="78"/>
    </location>
</feature>
<gene>
    <name evidence="2" type="ORF">M0R45_015347</name>
</gene>
<dbReference type="EMBL" id="JBEDUW010000003">
    <property type="protein sequence ID" value="KAK9938621.1"/>
    <property type="molecule type" value="Genomic_DNA"/>
</dbReference>
<reference evidence="2 3" key="1">
    <citation type="journal article" date="2023" name="G3 (Bethesda)">
        <title>A chromosome-length genome assembly and annotation of blackberry (Rubus argutus, cv. 'Hillquist').</title>
        <authorList>
            <person name="Bruna T."/>
            <person name="Aryal R."/>
            <person name="Dudchenko O."/>
            <person name="Sargent D.J."/>
            <person name="Mead D."/>
            <person name="Buti M."/>
            <person name="Cavallini A."/>
            <person name="Hytonen T."/>
            <person name="Andres J."/>
            <person name="Pham M."/>
            <person name="Weisz D."/>
            <person name="Mascagni F."/>
            <person name="Usai G."/>
            <person name="Natali L."/>
            <person name="Bassil N."/>
            <person name="Fernandez G.E."/>
            <person name="Lomsadze A."/>
            <person name="Armour M."/>
            <person name="Olukolu B."/>
            <person name="Poorten T."/>
            <person name="Britton C."/>
            <person name="Davik J."/>
            <person name="Ashrafi H."/>
            <person name="Aiden E.L."/>
            <person name="Borodovsky M."/>
            <person name="Worthington M."/>
        </authorList>
    </citation>
    <scope>NUCLEOTIDE SEQUENCE [LARGE SCALE GENOMIC DNA]</scope>
    <source>
        <strain evidence="2">PI 553951</strain>
    </source>
</reference>